<dbReference type="RefSeq" id="WP_147825397.1">
    <property type="nucleotide sequence ID" value="NZ_BAAARG010000001.1"/>
</dbReference>
<dbReference type="PRINTS" id="PR00081">
    <property type="entry name" value="GDHRDH"/>
</dbReference>
<dbReference type="GO" id="GO:0016491">
    <property type="term" value="F:oxidoreductase activity"/>
    <property type="evidence" value="ECO:0007669"/>
    <property type="project" value="UniProtKB-KW"/>
</dbReference>
<dbReference type="PRINTS" id="PR00080">
    <property type="entry name" value="SDRFAMILY"/>
</dbReference>
<name>A0A5C8HTQ3_9MICO</name>
<dbReference type="InterPro" id="IPR057326">
    <property type="entry name" value="KR_dom"/>
</dbReference>
<dbReference type="PROSITE" id="PS00061">
    <property type="entry name" value="ADH_SHORT"/>
    <property type="match status" value="1"/>
</dbReference>
<keyword evidence="6" id="KW-1185">Reference proteome</keyword>
<dbReference type="PANTHER" id="PTHR44196">
    <property type="entry name" value="DEHYDROGENASE/REDUCTASE SDR FAMILY MEMBER 7B"/>
    <property type="match status" value="1"/>
</dbReference>
<dbReference type="Proteomes" id="UP000321196">
    <property type="component" value="Unassembled WGS sequence"/>
</dbReference>
<comment type="similarity">
    <text evidence="1 3">Belongs to the short-chain dehydrogenases/reductases (SDR) family.</text>
</comment>
<evidence type="ECO:0000256" key="1">
    <source>
        <dbReference type="ARBA" id="ARBA00006484"/>
    </source>
</evidence>
<proteinExistence type="inferred from homology"/>
<dbReference type="Pfam" id="PF00106">
    <property type="entry name" value="adh_short"/>
    <property type="match status" value="1"/>
</dbReference>
<dbReference type="GO" id="GO:0016020">
    <property type="term" value="C:membrane"/>
    <property type="evidence" value="ECO:0007669"/>
    <property type="project" value="TreeGrafter"/>
</dbReference>
<comment type="caution">
    <text evidence="5">The sequence shown here is derived from an EMBL/GenBank/DDBJ whole genome shotgun (WGS) entry which is preliminary data.</text>
</comment>
<gene>
    <name evidence="5" type="ORF">FVP60_06520</name>
</gene>
<dbReference type="CDD" id="cd05233">
    <property type="entry name" value="SDR_c"/>
    <property type="match status" value="1"/>
</dbReference>
<evidence type="ECO:0000313" key="6">
    <source>
        <dbReference type="Proteomes" id="UP000321196"/>
    </source>
</evidence>
<evidence type="ECO:0000259" key="4">
    <source>
        <dbReference type="SMART" id="SM00822"/>
    </source>
</evidence>
<dbReference type="OrthoDB" id="158573at2"/>
<sequence>MTSLSPETRTAIAASTEPVVLVTGASSGIGAATVIDLAADHLVIAVARNAERLEQVVAASRPGAVIAVAVDLTDFAAVAEAVADLPRLDALVNNAAVMFRTSGATLTPEQFRDMLDLNVVAPANLTRLLLPLLTTARGTIVFTGSGASRNPVPHHIAYASSKYALQGYTDSLRLELAGDGVRVTTVAPGPTATVGAYRMDGLPDDSAAGDRLDPATVARSIRHAIDAPADTQLTELWVRPRVERR</sequence>
<accession>A0A5C8HTQ3</accession>
<feature type="domain" description="Ketoreductase" evidence="4">
    <location>
        <begin position="18"/>
        <end position="231"/>
    </location>
</feature>
<dbReference type="InterPro" id="IPR002347">
    <property type="entry name" value="SDR_fam"/>
</dbReference>
<evidence type="ECO:0000313" key="5">
    <source>
        <dbReference type="EMBL" id="TXK06592.1"/>
    </source>
</evidence>
<dbReference type="Gene3D" id="3.40.50.720">
    <property type="entry name" value="NAD(P)-binding Rossmann-like Domain"/>
    <property type="match status" value="1"/>
</dbReference>
<dbReference type="AlphaFoldDB" id="A0A5C8HTQ3"/>
<evidence type="ECO:0000256" key="3">
    <source>
        <dbReference type="RuleBase" id="RU000363"/>
    </source>
</evidence>
<dbReference type="SMART" id="SM00822">
    <property type="entry name" value="PKS_KR"/>
    <property type="match status" value="1"/>
</dbReference>
<protein>
    <submittedName>
        <fullName evidence="5">SDR family NAD(P)-dependent oxidoreductase</fullName>
    </submittedName>
</protein>
<dbReference type="InterPro" id="IPR036291">
    <property type="entry name" value="NAD(P)-bd_dom_sf"/>
</dbReference>
<organism evidence="5 6">
    <name type="scientific">Microbacterium mitrae</name>
    <dbReference type="NCBI Taxonomy" id="664640"/>
    <lineage>
        <taxon>Bacteria</taxon>
        <taxon>Bacillati</taxon>
        <taxon>Actinomycetota</taxon>
        <taxon>Actinomycetes</taxon>
        <taxon>Micrococcales</taxon>
        <taxon>Microbacteriaceae</taxon>
        <taxon>Microbacterium</taxon>
    </lineage>
</organism>
<evidence type="ECO:0000256" key="2">
    <source>
        <dbReference type="ARBA" id="ARBA00023002"/>
    </source>
</evidence>
<dbReference type="SUPFAM" id="SSF51735">
    <property type="entry name" value="NAD(P)-binding Rossmann-fold domains"/>
    <property type="match status" value="1"/>
</dbReference>
<dbReference type="EMBL" id="VRSW01000001">
    <property type="protein sequence ID" value="TXK06592.1"/>
    <property type="molecule type" value="Genomic_DNA"/>
</dbReference>
<dbReference type="InterPro" id="IPR020904">
    <property type="entry name" value="Sc_DH/Rdtase_CS"/>
</dbReference>
<keyword evidence="2" id="KW-0560">Oxidoreductase</keyword>
<reference evidence="5 6" key="1">
    <citation type="submission" date="2019-08" db="EMBL/GenBank/DDBJ databases">
        <authorList>
            <person name="Dong K."/>
        </authorList>
    </citation>
    <scope>NUCLEOTIDE SEQUENCE [LARGE SCALE GENOMIC DNA]</scope>
    <source>
        <strain evidence="5 6">M4-8</strain>
    </source>
</reference>
<dbReference type="PANTHER" id="PTHR44196:SF1">
    <property type="entry name" value="DEHYDROGENASE_REDUCTASE SDR FAMILY MEMBER 7B"/>
    <property type="match status" value="1"/>
</dbReference>